<keyword evidence="2" id="KW-1185">Reference proteome</keyword>
<gene>
    <name evidence="1" type="ORF">Cfor_01984</name>
</gene>
<dbReference type="InParanoid" id="A0A6L2Q4J8"/>
<organism evidence="1 2">
    <name type="scientific">Coptotermes formosanus</name>
    <name type="common">Formosan subterranean termite</name>
    <dbReference type="NCBI Taxonomy" id="36987"/>
    <lineage>
        <taxon>Eukaryota</taxon>
        <taxon>Metazoa</taxon>
        <taxon>Ecdysozoa</taxon>
        <taxon>Arthropoda</taxon>
        <taxon>Hexapoda</taxon>
        <taxon>Insecta</taxon>
        <taxon>Pterygota</taxon>
        <taxon>Neoptera</taxon>
        <taxon>Polyneoptera</taxon>
        <taxon>Dictyoptera</taxon>
        <taxon>Blattodea</taxon>
        <taxon>Blattoidea</taxon>
        <taxon>Termitoidae</taxon>
        <taxon>Rhinotermitidae</taxon>
        <taxon>Coptotermes</taxon>
    </lineage>
</organism>
<name>A0A6L2Q4J8_COPFO</name>
<dbReference type="Proteomes" id="UP000502823">
    <property type="component" value="Unassembled WGS sequence"/>
</dbReference>
<dbReference type="PANTHER" id="PTHR33332">
    <property type="entry name" value="REVERSE TRANSCRIPTASE DOMAIN-CONTAINING PROTEIN"/>
    <property type="match status" value="1"/>
</dbReference>
<evidence type="ECO:0000313" key="2">
    <source>
        <dbReference type="Proteomes" id="UP000502823"/>
    </source>
</evidence>
<dbReference type="OrthoDB" id="6778391at2759"/>
<comment type="caution">
    <text evidence="1">The sequence shown here is derived from an EMBL/GenBank/DDBJ whole genome shotgun (WGS) entry which is preliminary data.</text>
</comment>
<dbReference type="AlphaFoldDB" id="A0A6L2Q4J8"/>
<reference evidence="2" key="1">
    <citation type="submission" date="2020-01" db="EMBL/GenBank/DDBJ databases">
        <title>Draft genome sequence of the Termite Coptotermes fromosanus.</title>
        <authorList>
            <person name="Itakura S."/>
            <person name="Yosikawa Y."/>
            <person name="Umezawa K."/>
        </authorList>
    </citation>
    <scope>NUCLEOTIDE SEQUENCE [LARGE SCALE GENOMIC DNA]</scope>
</reference>
<dbReference type="EMBL" id="BLKM01012535">
    <property type="protein sequence ID" value="GFG36777.1"/>
    <property type="molecule type" value="Genomic_DNA"/>
</dbReference>
<accession>A0A6L2Q4J8</accession>
<evidence type="ECO:0000313" key="1">
    <source>
        <dbReference type="EMBL" id="GFG36777.1"/>
    </source>
</evidence>
<sequence length="417" mass="48212">MWQLINRKIGRTTEDDNKLELKLGNNLITNPKEMTEILNEYFTNITTNLTKPSIEHNNMLSQKINTCATSVFIYPVTEDEVVNMAKTLKNKHTAGPDDIPECLEYGVLSDTQHGFRKGKCLEVAVQEFIEKIQKTLDDGVHSVGIFIDLTKAYDTINRNILLQKLSSCGIRGITNLWFKSYLSNRRIMSFHNRQVKDPIRPQVTLNDITLDYVVDLKFLGIHITETLNWNIHLQTLAHTLSKIAFMIKSLNEILSPHMMRHINFTKFQATLRSGILFWGGIKGDSRIKIAKVQKRVIRILAGVSSRTSCRNLFKEFKILTIASLYILEVTCFICKYCNSLKKNTQVHQHDTRRKLDIHVKMKNTETYKKSVINMGTKIYNKLPGFLKEIDDTKIFRKKLKSFLLLHSFYSVEEFFAS</sequence>
<protein>
    <submittedName>
        <fullName evidence="1">Uncharacterized protein</fullName>
    </submittedName>
</protein>
<proteinExistence type="predicted"/>